<dbReference type="PANTHER" id="PTHR15565:SF0">
    <property type="entry name" value="PROTEIN AATF"/>
    <property type="match status" value="1"/>
</dbReference>
<evidence type="ECO:0000313" key="7">
    <source>
        <dbReference type="Proteomes" id="UP000070501"/>
    </source>
</evidence>
<feature type="compositionally biased region" description="Acidic residues" evidence="3">
    <location>
        <begin position="118"/>
        <end position="153"/>
    </location>
</feature>
<dbReference type="AlphaFoldDB" id="A0A136IY43"/>
<dbReference type="PANTHER" id="PTHR15565">
    <property type="entry name" value="AATF PROTEIN APOPTOSIS ANTAGONIZING TRANSCRIPTION FACTOR"/>
    <property type="match status" value="1"/>
</dbReference>
<feature type="compositionally biased region" description="Acidic residues" evidence="3">
    <location>
        <begin position="190"/>
        <end position="222"/>
    </location>
</feature>
<dbReference type="GO" id="GO:0000462">
    <property type="term" value="P:maturation of SSU-rRNA from tricistronic rRNA transcript (SSU-rRNA, 5.8S rRNA, LSU-rRNA)"/>
    <property type="evidence" value="ECO:0007669"/>
    <property type="project" value="TreeGrafter"/>
</dbReference>
<feature type="compositionally biased region" description="Acidic residues" evidence="3">
    <location>
        <begin position="85"/>
        <end position="101"/>
    </location>
</feature>
<feature type="compositionally biased region" description="Basic and acidic residues" evidence="3">
    <location>
        <begin position="14"/>
        <end position="23"/>
    </location>
</feature>
<dbReference type="InterPro" id="IPR012617">
    <property type="entry name" value="AATF_C"/>
</dbReference>
<evidence type="ECO:0000313" key="6">
    <source>
        <dbReference type="EMBL" id="KXJ89847.1"/>
    </source>
</evidence>
<dbReference type="Pfam" id="PF13339">
    <property type="entry name" value="AATF-Che1"/>
    <property type="match status" value="1"/>
</dbReference>
<dbReference type="GO" id="GO:0005730">
    <property type="term" value="C:nucleolus"/>
    <property type="evidence" value="ECO:0007669"/>
    <property type="project" value="TreeGrafter"/>
</dbReference>
<reference evidence="7" key="1">
    <citation type="submission" date="2016-02" db="EMBL/GenBank/DDBJ databases">
        <title>Draft genome sequence of Microdochium bolleyi, a fungal endophyte of beachgrass.</title>
        <authorList>
            <consortium name="DOE Joint Genome Institute"/>
            <person name="David A.S."/>
            <person name="May G."/>
            <person name="Haridas S."/>
            <person name="Lim J."/>
            <person name="Wang M."/>
            <person name="Labutti K."/>
            <person name="Lipzen A."/>
            <person name="Barry K."/>
            <person name="Grigoriev I.V."/>
        </authorList>
    </citation>
    <scope>NUCLEOTIDE SEQUENCE [LARGE SCALE GENOMIC DNA]</scope>
    <source>
        <strain evidence="7">J235TASD1</strain>
    </source>
</reference>
<feature type="domain" description="AATF leucine zipper-containing" evidence="5">
    <location>
        <begin position="322"/>
        <end position="444"/>
    </location>
</feature>
<keyword evidence="7" id="KW-1185">Reference proteome</keyword>
<sequence>MAQTKSRQRQFADLQDRPIRDVDPDNELAPPSDSDGSADSDAEQAETKAATDHYVAVGKSKLRTKGTTSLGPQYRGARVSRADLEAESDEEGEEEDEEDEFQDAKEELGSAGSSSNESGDEVFDDPETADLEADDDGRDVEIDSDEAFDDSDEERFKDFTFRGSSKVLPGGKGKRIPRATAADFLGSDSGEGEEQSQDGGSDEDELDSEGESLDEEDYSDDEMVAKMRKSLIDDEAEESDEDEDEDGDLDGFIVDSDEDEEGEEEDDDEDADEDMDGDSADEKRKPSKNAAVDREEMVALADLVSAGRKTVSNSLTEGQQKDIAKGNAIRHQRKAFDALLNVRIRLQKSLVAMNTLPVAAEASEDQQEEEPYEAAEAAALKLWNTIDSFRSNLPGVAAASASKKRKRSEATAETSSEKIWARIEAAEQRTAPRRRAVLQNWAQKANNIRAVDRSSRKFSSAAEKTLVARLDEEMAAPERLVKRTRTPRSCAPAQVSRKVNEDDNIYDDADFYQLLLKELVDQRTADTSAASGAAGGANAAATIRFAAVKEAKAKKHVDTKASKGRKMRFNVHDKLQNFMAPEDRRGWEQSAIDRLFGTLFGQKMVLNEDDEGGVSDEDEMDGVDAAEAGLKLFRS</sequence>
<evidence type="ECO:0000256" key="3">
    <source>
        <dbReference type="SAM" id="MobiDB-lite"/>
    </source>
</evidence>
<name>A0A136IY43_9PEZI</name>
<accession>A0A136IY43</accession>
<dbReference type="STRING" id="196109.A0A136IY43"/>
<comment type="similarity">
    <text evidence="1">Belongs to the AATF family.</text>
</comment>
<dbReference type="Proteomes" id="UP000070501">
    <property type="component" value="Unassembled WGS sequence"/>
</dbReference>
<dbReference type="OrthoDB" id="5783963at2759"/>
<dbReference type="EMBL" id="KQ964254">
    <property type="protein sequence ID" value="KXJ89847.1"/>
    <property type="molecule type" value="Genomic_DNA"/>
</dbReference>
<dbReference type="Pfam" id="PF08164">
    <property type="entry name" value="TRAUB"/>
    <property type="match status" value="1"/>
</dbReference>
<gene>
    <name evidence="6" type="ORF">Micbo1qcDRAFT_136974</name>
</gene>
<dbReference type="InterPro" id="IPR039223">
    <property type="entry name" value="AATF/Bfr2"/>
</dbReference>
<evidence type="ECO:0000256" key="1">
    <source>
        <dbReference type="ARBA" id="ARBA00008966"/>
    </source>
</evidence>
<evidence type="ECO:0000256" key="2">
    <source>
        <dbReference type="ARBA" id="ARBA00013850"/>
    </source>
</evidence>
<protein>
    <recommendedName>
        <fullName evidence="2">Protein BFR2</fullName>
    </recommendedName>
</protein>
<dbReference type="FunCoup" id="A0A136IY43">
    <property type="interactions" value="860"/>
</dbReference>
<feature type="compositionally biased region" description="Acidic residues" evidence="3">
    <location>
        <begin position="233"/>
        <end position="279"/>
    </location>
</feature>
<evidence type="ECO:0000259" key="4">
    <source>
        <dbReference type="Pfam" id="PF08164"/>
    </source>
</evidence>
<organism evidence="6 7">
    <name type="scientific">Microdochium bolleyi</name>
    <dbReference type="NCBI Taxonomy" id="196109"/>
    <lineage>
        <taxon>Eukaryota</taxon>
        <taxon>Fungi</taxon>
        <taxon>Dikarya</taxon>
        <taxon>Ascomycota</taxon>
        <taxon>Pezizomycotina</taxon>
        <taxon>Sordariomycetes</taxon>
        <taxon>Xylariomycetidae</taxon>
        <taxon>Xylariales</taxon>
        <taxon>Microdochiaceae</taxon>
        <taxon>Microdochium</taxon>
    </lineage>
</organism>
<dbReference type="InterPro" id="IPR025160">
    <property type="entry name" value="AATF"/>
</dbReference>
<feature type="region of interest" description="Disordered" evidence="3">
    <location>
        <begin position="1"/>
        <end position="296"/>
    </location>
</feature>
<feature type="domain" description="Apoptosis-antagonizing transcription factor C-terminal" evidence="4">
    <location>
        <begin position="512"/>
        <end position="600"/>
    </location>
</feature>
<dbReference type="InParanoid" id="A0A136IY43"/>
<evidence type="ECO:0000259" key="5">
    <source>
        <dbReference type="Pfam" id="PF13339"/>
    </source>
</evidence>
<proteinExistence type="inferred from homology"/>